<proteinExistence type="predicted"/>
<evidence type="ECO:0000313" key="2">
    <source>
        <dbReference type="Proteomes" id="UP001295684"/>
    </source>
</evidence>
<evidence type="ECO:0000313" key="1">
    <source>
        <dbReference type="EMBL" id="CAI2383826.1"/>
    </source>
</evidence>
<organism evidence="1 2">
    <name type="scientific">Euplotes crassus</name>
    <dbReference type="NCBI Taxonomy" id="5936"/>
    <lineage>
        <taxon>Eukaryota</taxon>
        <taxon>Sar</taxon>
        <taxon>Alveolata</taxon>
        <taxon>Ciliophora</taxon>
        <taxon>Intramacronucleata</taxon>
        <taxon>Spirotrichea</taxon>
        <taxon>Hypotrichia</taxon>
        <taxon>Euplotida</taxon>
        <taxon>Euplotidae</taxon>
        <taxon>Moneuplotes</taxon>
    </lineage>
</organism>
<name>A0AAD2D8S7_EUPCR</name>
<keyword evidence="2" id="KW-1185">Reference proteome</keyword>
<comment type="caution">
    <text evidence="1">The sequence shown here is derived from an EMBL/GenBank/DDBJ whole genome shotgun (WGS) entry which is preliminary data.</text>
</comment>
<protein>
    <submittedName>
        <fullName evidence="1">Uncharacterized protein</fullName>
    </submittedName>
</protein>
<reference evidence="1" key="1">
    <citation type="submission" date="2023-07" db="EMBL/GenBank/DDBJ databases">
        <authorList>
            <consortium name="AG Swart"/>
            <person name="Singh M."/>
            <person name="Singh A."/>
            <person name="Seah K."/>
            <person name="Emmerich C."/>
        </authorList>
    </citation>
    <scope>NUCLEOTIDE SEQUENCE</scope>
    <source>
        <strain evidence="1">DP1</strain>
    </source>
</reference>
<accession>A0AAD2D8S7</accession>
<dbReference type="AlphaFoldDB" id="A0AAD2D8S7"/>
<sequence length="80" mass="9461">MGCCITSQKGEKPKKVVPGFWSSFKDEEDAMNYFLGGYRKSLLLILLHEYDDHKTVSMDFRENTPQRKRLNRTFKEEANR</sequence>
<gene>
    <name evidence="1" type="ORF">ECRASSUSDP1_LOCUS25338</name>
</gene>
<dbReference type="EMBL" id="CAMPGE010026132">
    <property type="protein sequence ID" value="CAI2383826.1"/>
    <property type="molecule type" value="Genomic_DNA"/>
</dbReference>
<dbReference type="Proteomes" id="UP001295684">
    <property type="component" value="Unassembled WGS sequence"/>
</dbReference>